<protein>
    <submittedName>
        <fullName evidence="1">Uncharacterized protein</fullName>
    </submittedName>
</protein>
<reference evidence="1" key="1">
    <citation type="submission" date="2021-07" db="EMBL/GenBank/DDBJ databases">
        <title>Identification, Characterization, and Genomic Analysis of Novel Shewanella Virulent Phage from a Gold Mine.</title>
        <authorList>
            <person name="Bujak K."/>
            <person name="Decewicz P."/>
            <person name="Radlinska M."/>
        </authorList>
    </citation>
    <scope>NUCLEOTIDE SEQUENCE</scope>
</reference>
<dbReference type="EMBL" id="MZ568829">
    <property type="protein sequence ID" value="QYW06302.1"/>
    <property type="molecule type" value="Genomic_DNA"/>
</dbReference>
<dbReference type="Proteomes" id="UP000827858">
    <property type="component" value="Segment"/>
</dbReference>
<proteinExistence type="predicted"/>
<evidence type="ECO:0000313" key="1">
    <source>
        <dbReference type="EMBL" id="QYW06302.1"/>
    </source>
</evidence>
<sequence length="236" mass="25932">MSSIAEEIAGLKVAASAQTTASQALSQEVAGKMGQIDQKVASAKNAFDVFIATADARYKTQAPAKFNVGGQWDKFYPVRISLRGGPVNKLNIFRPNANENKGGIDGYDPLANPQTFTASILTIGDSWGHRVPFYAFDSYHYQSNKFIGKVVNNYRMSSLWIWLRGGGVTYSICHDSLFIAPEKIASFDTVSSDMSPFVAVYLSGFDHAEYGVEYQPMLATEIDLSLPENRYIRGIS</sequence>
<organism evidence="1 2">
    <name type="scientific">Shewanella phage vB_SspM_M16-3</name>
    <dbReference type="NCBI Taxonomy" id="2866684"/>
    <lineage>
        <taxon>Viruses</taxon>
        <taxon>Duplodnaviria</taxon>
        <taxon>Heunggongvirae</taxon>
        <taxon>Uroviricota</taxon>
        <taxon>Caudoviricetes</taxon>
        <taxon>Peduoviridae</taxon>
        <taxon>Arsenicumvirus</taxon>
        <taxon>Arsenicumvirus M163</taxon>
    </lineage>
</organism>
<gene>
    <name evidence="1" type="ORF">M163_p12</name>
</gene>
<name>A0AAE7WVA7_9CAUD</name>
<keyword evidence="2" id="KW-1185">Reference proteome</keyword>
<evidence type="ECO:0000313" key="2">
    <source>
        <dbReference type="Proteomes" id="UP000827858"/>
    </source>
</evidence>
<accession>A0AAE7WVA7</accession>